<proteinExistence type="predicted"/>
<keyword evidence="1" id="KW-1133">Transmembrane helix</keyword>
<gene>
    <name evidence="2" type="ORF">HNQ34_000194</name>
</gene>
<organism evidence="2 3">
    <name type="scientific">Anoxybacteroides tepidamans</name>
    <dbReference type="NCBI Taxonomy" id="265948"/>
    <lineage>
        <taxon>Bacteria</taxon>
        <taxon>Bacillati</taxon>
        <taxon>Bacillota</taxon>
        <taxon>Bacilli</taxon>
        <taxon>Bacillales</taxon>
        <taxon>Anoxybacillaceae</taxon>
        <taxon>Anoxybacteroides</taxon>
    </lineage>
</organism>
<dbReference type="EMBL" id="JACHEP010000001">
    <property type="protein sequence ID" value="MBB5323117.1"/>
    <property type="molecule type" value="Genomic_DNA"/>
</dbReference>
<accession>A0A7W8IM98</accession>
<evidence type="ECO:0000256" key="1">
    <source>
        <dbReference type="SAM" id="Phobius"/>
    </source>
</evidence>
<dbReference type="Proteomes" id="UP000520011">
    <property type="component" value="Unassembled WGS sequence"/>
</dbReference>
<name>A0A7W8IM98_9BACL</name>
<keyword evidence="3" id="KW-1185">Reference proteome</keyword>
<sequence length="43" mass="5300">MKQIDWQMVIFVGITLLQEYWCYFGLPRVYYWRASEDDQHKAA</sequence>
<comment type="caution">
    <text evidence="2">The sequence shown here is derived from an EMBL/GenBank/DDBJ whole genome shotgun (WGS) entry which is preliminary data.</text>
</comment>
<evidence type="ECO:0000313" key="3">
    <source>
        <dbReference type="Proteomes" id="UP000520011"/>
    </source>
</evidence>
<keyword evidence="1" id="KW-0812">Transmembrane</keyword>
<feature type="transmembrane region" description="Helical" evidence="1">
    <location>
        <begin position="6"/>
        <end position="26"/>
    </location>
</feature>
<evidence type="ECO:0000313" key="2">
    <source>
        <dbReference type="EMBL" id="MBB5323117.1"/>
    </source>
</evidence>
<dbReference type="RefSeq" id="WP_281375873.1">
    <property type="nucleotide sequence ID" value="NZ_JACHEP010000001.1"/>
</dbReference>
<dbReference type="AlphaFoldDB" id="A0A7W8IM98"/>
<reference evidence="2 3" key="1">
    <citation type="submission" date="2020-08" db="EMBL/GenBank/DDBJ databases">
        <title>Genomic Encyclopedia of Type Strains, Phase IV (KMG-IV): sequencing the most valuable type-strain genomes for metagenomic binning, comparative biology and taxonomic classification.</title>
        <authorList>
            <person name="Goeker M."/>
        </authorList>
    </citation>
    <scope>NUCLEOTIDE SEQUENCE [LARGE SCALE GENOMIC DNA]</scope>
    <source>
        <strain evidence="2 3">DSM 16325</strain>
    </source>
</reference>
<protein>
    <submittedName>
        <fullName evidence="2">Uncharacterized protein</fullName>
    </submittedName>
</protein>
<keyword evidence="1" id="KW-0472">Membrane</keyword>